<dbReference type="InterPro" id="IPR020546">
    <property type="entry name" value="ATP_synth_F1_dsu/esu_N"/>
</dbReference>
<keyword evidence="9 10" id="KW-0066">ATP synthesis</keyword>
<keyword evidence="14" id="KW-0378">Hydrolase</keyword>
<dbReference type="AlphaFoldDB" id="S0G722"/>
<evidence type="ECO:0000256" key="2">
    <source>
        <dbReference type="ARBA" id="ARBA00004202"/>
    </source>
</evidence>
<dbReference type="CDD" id="cd12152">
    <property type="entry name" value="F1-ATPase_delta"/>
    <property type="match status" value="1"/>
</dbReference>
<dbReference type="PANTHER" id="PTHR13822">
    <property type="entry name" value="ATP SYNTHASE DELTA/EPSILON CHAIN"/>
    <property type="match status" value="1"/>
</dbReference>
<evidence type="ECO:0000256" key="10">
    <source>
        <dbReference type="HAMAP-Rule" id="MF_00530"/>
    </source>
</evidence>
<dbReference type="NCBIfam" id="TIGR01216">
    <property type="entry name" value="ATP_synt_epsi"/>
    <property type="match status" value="1"/>
</dbReference>
<name>S0G722_9BACT</name>
<dbReference type="PATRIC" id="fig|1286635.3.peg.1460"/>
<dbReference type="InterPro" id="IPR020547">
    <property type="entry name" value="ATP_synth_F1_esu_C"/>
</dbReference>
<dbReference type="InterPro" id="IPR036794">
    <property type="entry name" value="ATP_F1_dsu/esu_C_sf"/>
</dbReference>
<gene>
    <name evidence="14" type="primary">atpC3</name>
    <name evidence="10" type="synonym">atpC</name>
    <name evidence="14" type="ORF">Dpo_2c04780</name>
</gene>
<dbReference type="RefSeq" id="WP_006965058.1">
    <property type="nucleotide sequence ID" value="NZ_APJX01000002.1"/>
</dbReference>
<keyword evidence="10" id="KW-1003">Cell membrane</keyword>
<dbReference type="Gene3D" id="2.60.15.10">
    <property type="entry name" value="F0F1 ATP synthase delta/epsilon subunit, N-terminal"/>
    <property type="match status" value="1"/>
</dbReference>
<evidence type="ECO:0000256" key="11">
    <source>
        <dbReference type="RuleBase" id="RU003656"/>
    </source>
</evidence>
<evidence type="ECO:0000256" key="5">
    <source>
        <dbReference type="ARBA" id="ARBA00022448"/>
    </source>
</evidence>
<evidence type="ECO:0000256" key="9">
    <source>
        <dbReference type="ARBA" id="ARBA00023310"/>
    </source>
</evidence>
<comment type="subcellular location">
    <subcellularLocation>
        <location evidence="2 10">Cell membrane</location>
        <topology evidence="2 10">Peripheral membrane protein</topology>
    </subcellularLocation>
</comment>
<dbReference type="NCBIfam" id="NF009980">
    <property type="entry name" value="PRK13446.1"/>
    <property type="match status" value="1"/>
</dbReference>
<accession>S0G722</accession>
<evidence type="ECO:0000259" key="13">
    <source>
        <dbReference type="Pfam" id="PF02823"/>
    </source>
</evidence>
<keyword evidence="10" id="KW-0375">Hydrogen ion transport</keyword>
<protein>
    <recommendedName>
        <fullName evidence="10">ATP synthase epsilon chain</fullName>
    </recommendedName>
    <alternativeName>
        <fullName evidence="10">ATP synthase F1 sector epsilon subunit</fullName>
    </alternativeName>
    <alternativeName>
        <fullName evidence="10">F-ATPase epsilon subunit</fullName>
    </alternativeName>
</protein>
<dbReference type="InterPro" id="IPR001469">
    <property type="entry name" value="ATP_synth_F1_dsu/esu"/>
</dbReference>
<organism evidence="14 15">
    <name type="scientific">Desulfotignum phosphitoxidans DSM 13687</name>
    <dbReference type="NCBI Taxonomy" id="1286635"/>
    <lineage>
        <taxon>Bacteria</taxon>
        <taxon>Pseudomonadati</taxon>
        <taxon>Thermodesulfobacteriota</taxon>
        <taxon>Desulfobacteria</taxon>
        <taxon>Desulfobacterales</taxon>
        <taxon>Desulfobacteraceae</taxon>
        <taxon>Desulfotignum</taxon>
    </lineage>
</organism>
<dbReference type="EMBL" id="APJX01000002">
    <property type="protein sequence ID" value="EMS80782.1"/>
    <property type="molecule type" value="Genomic_DNA"/>
</dbReference>
<comment type="caution">
    <text evidence="14">The sequence shown here is derived from an EMBL/GenBank/DDBJ whole genome shotgun (WGS) entry which is preliminary data.</text>
</comment>
<reference evidence="14 15" key="1">
    <citation type="journal article" date="2013" name="Genome Announc.">
        <title>Draft Genome Sequence of Desulfotignum phosphitoxidans DSM 13687 Strain FiPS-3.</title>
        <authorList>
            <person name="Poehlein A."/>
            <person name="Daniel R."/>
            <person name="Simeonova D.D."/>
        </authorList>
    </citation>
    <scope>NUCLEOTIDE SEQUENCE [LARGE SCALE GENOMIC DNA]</scope>
    <source>
        <strain evidence="14 15">DSM 13687</strain>
    </source>
</reference>
<evidence type="ECO:0000313" key="14">
    <source>
        <dbReference type="EMBL" id="EMS80782.1"/>
    </source>
</evidence>
<comment type="subunit">
    <text evidence="4 10 11">F-type ATPases have 2 components, CF(1) - the catalytic core - and CF(0) - the membrane proton channel. CF(1) has five subunits: alpha(3), beta(3), gamma(1), delta(1), epsilon(1). CF(0) has three main subunits: a, b and c.</text>
</comment>
<dbReference type="OrthoDB" id="9799969at2"/>
<dbReference type="Pfam" id="PF02823">
    <property type="entry name" value="ATP-synt_DE_N"/>
    <property type="match status" value="1"/>
</dbReference>
<dbReference type="Proteomes" id="UP000014216">
    <property type="component" value="Unassembled WGS sequence"/>
</dbReference>
<dbReference type="GO" id="GO:0016787">
    <property type="term" value="F:hydrolase activity"/>
    <property type="evidence" value="ECO:0007669"/>
    <property type="project" value="UniProtKB-KW"/>
</dbReference>
<dbReference type="Gene3D" id="1.20.5.440">
    <property type="entry name" value="ATP synthase delta/epsilon subunit, C-terminal domain"/>
    <property type="match status" value="1"/>
</dbReference>
<keyword evidence="15" id="KW-1185">Reference proteome</keyword>
<evidence type="ECO:0000259" key="12">
    <source>
        <dbReference type="Pfam" id="PF00401"/>
    </source>
</evidence>
<comment type="function">
    <text evidence="1 10">Produces ATP from ADP in the presence of a proton gradient across the membrane.</text>
</comment>
<proteinExistence type="inferred from homology"/>
<keyword evidence="7 10" id="KW-0472">Membrane</keyword>
<evidence type="ECO:0000313" key="15">
    <source>
        <dbReference type="Proteomes" id="UP000014216"/>
    </source>
</evidence>
<dbReference type="SUPFAM" id="SSF51344">
    <property type="entry name" value="Epsilon subunit of F1F0-ATP synthase N-terminal domain"/>
    <property type="match status" value="1"/>
</dbReference>
<feature type="domain" description="ATP synthase epsilon subunit C-terminal" evidence="12">
    <location>
        <begin position="89"/>
        <end position="132"/>
    </location>
</feature>
<dbReference type="PANTHER" id="PTHR13822:SF10">
    <property type="entry name" value="ATP SYNTHASE EPSILON CHAIN, CHLOROPLASTIC"/>
    <property type="match status" value="1"/>
</dbReference>
<evidence type="ECO:0000256" key="6">
    <source>
        <dbReference type="ARBA" id="ARBA00023065"/>
    </source>
</evidence>
<dbReference type="HAMAP" id="MF_00530">
    <property type="entry name" value="ATP_synth_epsil_bac"/>
    <property type="match status" value="1"/>
</dbReference>
<dbReference type="Pfam" id="PF00401">
    <property type="entry name" value="ATP-synt_DE"/>
    <property type="match status" value="1"/>
</dbReference>
<evidence type="ECO:0000256" key="1">
    <source>
        <dbReference type="ARBA" id="ARBA00003543"/>
    </source>
</evidence>
<feature type="domain" description="ATP synthase F1 complex delta/epsilon subunit N-terminal" evidence="13">
    <location>
        <begin position="6"/>
        <end position="84"/>
    </location>
</feature>
<evidence type="ECO:0000256" key="7">
    <source>
        <dbReference type="ARBA" id="ARBA00023136"/>
    </source>
</evidence>
<dbReference type="GO" id="GO:0046933">
    <property type="term" value="F:proton-transporting ATP synthase activity, rotational mechanism"/>
    <property type="evidence" value="ECO:0007669"/>
    <property type="project" value="UniProtKB-UniRule"/>
</dbReference>
<dbReference type="SUPFAM" id="SSF46604">
    <property type="entry name" value="Epsilon subunit of F1F0-ATP synthase C-terminal domain"/>
    <property type="match status" value="1"/>
</dbReference>
<keyword evidence="5 10" id="KW-0813">Transport</keyword>
<dbReference type="GO" id="GO:0045259">
    <property type="term" value="C:proton-transporting ATP synthase complex"/>
    <property type="evidence" value="ECO:0007669"/>
    <property type="project" value="UniProtKB-KW"/>
</dbReference>
<dbReference type="GO" id="GO:0005886">
    <property type="term" value="C:plasma membrane"/>
    <property type="evidence" value="ECO:0007669"/>
    <property type="project" value="UniProtKB-SubCell"/>
</dbReference>
<comment type="similarity">
    <text evidence="3 10 11">Belongs to the ATPase epsilon chain family.</text>
</comment>
<keyword evidence="8 10" id="KW-0139">CF(1)</keyword>
<keyword evidence="6 10" id="KW-0406">Ion transport</keyword>
<evidence type="ECO:0000256" key="3">
    <source>
        <dbReference type="ARBA" id="ARBA00005712"/>
    </source>
</evidence>
<dbReference type="GO" id="GO:0005524">
    <property type="term" value="F:ATP binding"/>
    <property type="evidence" value="ECO:0007669"/>
    <property type="project" value="UniProtKB-UniRule"/>
</dbReference>
<evidence type="ECO:0000256" key="4">
    <source>
        <dbReference type="ARBA" id="ARBA00011648"/>
    </source>
</evidence>
<dbReference type="InterPro" id="IPR036771">
    <property type="entry name" value="ATPsynth_dsu/esu_N"/>
</dbReference>
<evidence type="ECO:0000256" key="8">
    <source>
        <dbReference type="ARBA" id="ARBA00023196"/>
    </source>
</evidence>
<sequence>MAEKLMLEVVTPQKAVVSEAVDTVVAPGSEGEFGALKGHTTFLTSLKMGTLRYKNDSGKEQLLFINGGFAEVLPDKVTILAESAERNQDIDVVRAQAAKERAEQRLANRAAGIDLLRAELALRRAIHRLKVASVSK</sequence>